<dbReference type="KEGG" id="bvk:117230240"/>
<protein>
    <submittedName>
        <fullName evidence="8">Transmembrane protein 50A isoform X1</fullName>
    </submittedName>
</protein>
<comment type="similarity">
    <text evidence="2">Belongs to the UPF0220 family.</text>
</comment>
<sequence>MTSIFESLQSATCVWFGIGNKRNVIVSMVAGTLVNIKVYIILYKTDTFFVGWWFIIDANAKYPSEMSKAYYVCGVFGTISLFMINSVTNAQMGSDTLSGGYLGARGARGWLFVGFVMGFAAVIAACWILFADFVAAGAQHHWPGVGLFLQNVFIFLGSLTYKFGRIEEL</sequence>
<dbReference type="Proteomes" id="UP000504631">
    <property type="component" value="Unplaced"/>
</dbReference>
<dbReference type="AlphaFoldDB" id="A0A6J3JRA0"/>
<dbReference type="RefSeq" id="XP_033343318.1">
    <property type="nucleotide sequence ID" value="XM_033487427.1"/>
</dbReference>
<dbReference type="InterPro" id="IPR007919">
    <property type="entry name" value="UPF0220"/>
</dbReference>
<keyword evidence="7" id="KW-1185">Reference proteome</keyword>
<proteinExistence type="inferred from homology"/>
<evidence type="ECO:0000256" key="1">
    <source>
        <dbReference type="ARBA" id="ARBA00004141"/>
    </source>
</evidence>
<keyword evidence="5 6" id="KW-0472">Membrane</keyword>
<dbReference type="GeneID" id="117230240"/>
<dbReference type="Pfam" id="PF05255">
    <property type="entry name" value="UPF0220"/>
    <property type="match status" value="1"/>
</dbReference>
<dbReference type="PANTHER" id="PTHR13180">
    <property type="entry name" value="SMALL MEMBRANE PROTEIN-RELATED"/>
    <property type="match status" value="1"/>
</dbReference>
<reference evidence="8" key="1">
    <citation type="submission" date="2025-08" db="UniProtKB">
        <authorList>
            <consortium name="RefSeq"/>
        </authorList>
    </citation>
    <scope>IDENTIFICATION</scope>
    <source>
        <tissue evidence="8">Muscle</tissue>
    </source>
</reference>
<evidence type="ECO:0000256" key="2">
    <source>
        <dbReference type="ARBA" id="ARBA00005335"/>
    </source>
</evidence>
<organism evidence="7 8">
    <name type="scientific">Bombus vosnesenskii</name>
    <dbReference type="NCBI Taxonomy" id="207650"/>
    <lineage>
        <taxon>Eukaryota</taxon>
        <taxon>Metazoa</taxon>
        <taxon>Ecdysozoa</taxon>
        <taxon>Arthropoda</taxon>
        <taxon>Hexapoda</taxon>
        <taxon>Insecta</taxon>
        <taxon>Pterygota</taxon>
        <taxon>Neoptera</taxon>
        <taxon>Endopterygota</taxon>
        <taxon>Hymenoptera</taxon>
        <taxon>Apocrita</taxon>
        <taxon>Aculeata</taxon>
        <taxon>Apoidea</taxon>
        <taxon>Anthophila</taxon>
        <taxon>Apidae</taxon>
        <taxon>Bombus</taxon>
        <taxon>Pyrobombus</taxon>
    </lineage>
</organism>
<evidence type="ECO:0000313" key="8">
    <source>
        <dbReference type="RefSeq" id="XP_033343318.1"/>
    </source>
</evidence>
<feature type="transmembrane region" description="Helical" evidence="6">
    <location>
        <begin position="24"/>
        <end position="43"/>
    </location>
</feature>
<evidence type="ECO:0000256" key="4">
    <source>
        <dbReference type="ARBA" id="ARBA00022989"/>
    </source>
</evidence>
<feature type="transmembrane region" description="Helical" evidence="6">
    <location>
        <begin position="109"/>
        <end position="130"/>
    </location>
</feature>
<comment type="subcellular location">
    <subcellularLocation>
        <location evidence="1">Membrane</location>
        <topology evidence="1">Multi-pass membrane protein</topology>
    </subcellularLocation>
</comment>
<name>A0A6J3JRA0_9HYME</name>
<evidence type="ECO:0000256" key="3">
    <source>
        <dbReference type="ARBA" id="ARBA00022692"/>
    </source>
</evidence>
<keyword evidence="4 6" id="KW-1133">Transmembrane helix</keyword>
<evidence type="ECO:0000256" key="5">
    <source>
        <dbReference type="ARBA" id="ARBA00023136"/>
    </source>
</evidence>
<evidence type="ECO:0000256" key="6">
    <source>
        <dbReference type="SAM" id="Phobius"/>
    </source>
</evidence>
<feature type="transmembrane region" description="Helical" evidence="6">
    <location>
        <begin position="142"/>
        <end position="161"/>
    </location>
</feature>
<dbReference type="GO" id="GO:0016020">
    <property type="term" value="C:membrane"/>
    <property type="evidence" value="ECO:0007669"/>
    <property type="project" value="UniProtKB-SubCell"/>
</dbReference>
<feature type="transmembrane region" description="Helical" evidence="6">
    <location>
        <begin position="69"/>
        <end position="88"/>
    </location>
</feature>
<gene>
    <name evidence="8" type="primary">LOC117230240</name>
</gene>
<accession>A0A6J3JRA0</accession>
<keyword evidence="3 6" id="KW-0812">Transmembrane</keyword>
<evidence type="ECO:0000313" key="7">
    <source>
        <dbReference type="Proteomes" id="UP000504631"/>
    </source>
</evidence>